<evidence type="ECO:0000313" key="5">
    <source>
        <dbReference type="Proteomes" id="UP000095349"/>
    </source>
</evidence>
<dbReference type="Pfam" id="PF20148">
    <property type="entry name" value="DUF6531"/>
    <property type="match status" value="1"/>
</dbReference>
<feature type="compositionally biased region" description="Low complexity" evidence="1">
    <location>
        <begin position="314"/>
        <end position="323"/>
    </location>
</feature>
<dbReference type="OrthoDB" id="4197493at2"/>
<dbReference type="RefSeq" id="WP_079140046.1">
    <property type="nucleotide sequence ID" value="NZ_CP017316.1"/>
</dbReference>
<feature type="region of interest" description="Disordered" evidence="1">
    <location>
        <begin position="806"/>
        <end position="848"/>
    </location>
</feature>
<feature type="compositionally biased region" description="Basic and acidic residues" evidence="1">
    <location>
        <begin position="291"/>
        <end position="312"/>
    </location>
</feature>
<dbReference type="InterPro" id="IPR050708">
    <property type="entry name" value="T6SS_VgrG/RHS"/>
</dbReference>
<dbReference type="GeneID" id="33067204"/>
<dbReference type="InterPro" id="IPR045351">
    <property type="entry name" value="DUF6531"/>
</dbReference>
<dbReference type="EMBL" id="CP017316">
    <property type="protein sequence ID" value="AOT58625.1"/>
    <property type="molecule type" value="Genomic_DNA"/>
</dbReference>
<feature type="domain" description="DUF6531" evidence="2">
    <location>
        <begin position="365"/>
        <end position="438"/>
    </location>
</feature>
<feature type="compositionally biased region" description="Basic and acidic residues" evidence="1">
    <location>
        <begin position="345"/>
        <end position="356"/>
    </location>
</feature>
<dbReference type="InterPro" id="IPR031325">
    <property type="entry name" value="RHS_repeat"/>
</dbReference>
<feature type="region of interest" description="Disordered" evidence="1">
    <location>
        <begin position="278"/>
        <end position="367"/>
    </location>
</feature>
<feature type="domain" description="Outer membrane channel protein CpnT-like N-terminal" evidence="3">
    <location>
        <begin position="8"/>
        <end position="122"/>
    </location>
</feature>
<reference evidence="4 5" key="1">
    <citation type="submission" date="2016-09" db="EMBL/GenBank/DDBJ databases">
        <title>Streptomyces rubrolavendulae MJM4426 Genome sequencing and assembly.</title>
        <authorList>
            <person name="Kim J.-G."/>
        </authorList>
    </citation>
    <scope>NUCLEOTIDE SEQUENCE [LARGE SCALE GENOMIC DNA]</scope>
    <source>
        <strain evidence="4 5">MJM4426</strain>
    </source>
</reference>
<name>A0A1D8FZJ0_9ACTN</name>
<dbReference type="PATRIC" id="fig|285473.5.peg.1499"/>
<dbReference type="EC" id="3.1.-.-" evidence="4"/>
<dbReference type="STRING" id="285473.A4G23_01439"/>
<evidence type="ECO:0000256" key="1">
    <source>
        <dbReference type="SAM" id="MobiDB-lite"/>
    </source>
</evidence>
<organism evidence="4 5">
    <name type="scientific">Streptomyces rubrolavendulae</name>
    <dbReference type="NCBI Taxonomy" id="285473"/>
    <lineage>
        <taxon>Bacteria</taxon>
        <taxon>Bacillati</taxon>
        <taxon>Actinomycetota</taxon>
        <taxon>Actinomycetes</taxon>
        <taxon>Kitasatosporales</taxon>
        <taxon>Streptomycetaceae</taxon>
        <taxon>Streptomyces</taxon>
    </lineage>
</organism>
<dbReference type="GO" id="GO:0016787">
    <property type="term" value="F:hydrolase activity"/>
    <property type="evidence" value="ECO:0007669"/>
    <property type="project" value="UniProtKB-KW"/>
</dbReference>
<dbReference type="InterPro" id="IPR006530">
    <property type="entry name" value="YD"/>
</dbReference>
<gene>
    <name evidence="4" type="primary">rhsA</name>
    <name evidence="4" type="ORF">A4G23_01439</name>
</gene>
<dbReference type="PANTHER" id="PTHR32305">
    <property type="match status" value="1"/>
</dbReference>
<proteinExistence type="predicted"/>
<protein>
    <submittedName>
        <fullName evidence="4">Putative deoxyribonuclease RhsA</fullName>
        <ecNumber evidence="4">3.1.-.-</ecNumber>
    </submittedName>
</protein>
<dbReference type="NCBIfam" id="TIGR01643">
    <property type="entry name" value="YD_repeat_2x"/>
    <property type="match status" value="5"/>
</dbReference>
<dbReference type="Pfam" id="PF25547">
    <property type="entry name" value="WXG100_2"/>
    <property type="match status" value="1"/>
</dbReference>
<dbReference type="Gene3D" id="2.180.10.10">
    <property type="entry name" value="RHS repeat-associated core"/>
    <property type="match status" value="2"/>
</dbReference>
<keyword evidence="5" id="KW-1185">Reference proteome</keyword>
<sequence length="848" mass="90561">MLDIVGVGWPNVDEDAYRDMATVLREFAEDAEGDAGAAHGHVQALLSTGGSESLTALDAHWKKVQGKHKDLAKAARTIAGALDRVADIIVARKAAAVAELADLAATVGITLALAPVTAGLSTFLAAGKIALTRMAFKRILKEMADAAVAEIVATLTEPAVASIENIVADLAIQAALDATGVQGGKDGLQLASTKGGGGGAGGGPKIDHDAHNRASLHLNTVQVGMRDKTAGKLGKARGHHARAKGKDPLTAVLDTTVDGVMEKLTKALDDMGDHIGKKLPDALRNSSSTHRNTDLDVRDRIKKVNDNDRESRQAPAGRGPAGASTVSGSGDGKRKPPRLTPDSLLKAKNDPRKEGTPQDGKPWCGDPVDAATGEMYLPQTDLSLPGVLPLVLSRSHLSNYRFGHWYGRSWASTLDERLQIEGNGSALWAREDGTTLVYPRLPRTDGEEVWPQEGPRLPLVRLDAAGTDTPAFAVRDPYSGRTRRFASAAPPASVFDPAVVCWLEQVADPHGNTVDIVRDTDDVPTAVVHSGGYRVEVDTARLGPDGLIRVTGLSVRDGRRVQVLSYTYDGMGDLTSVTNSGGLPLRFTYDGESRVTSWTDTNGSTFRYVYDEHGRVVETIGPEGFMSGRFAYEPEHRVTRYTDSTGATTVFHFNELAQVVARTDPAGHTVHQTWDRWDHLLTRTDELGRTTHYAYDEAFNLISVHLPDGSVSTAEYNTFNRAVCVTGPDGARWTQEWNDQGRLTTVTGPDGTTTRFTYDTTGALSTITDPLGSVIRIDNDPAGLPVRLTDPLGAREHLSYNGFAAPWHSPGPPARQSSCRGPPRAGFSRGPNPTAAGRSGHTTARGTA</sequence>
<evidence type="ECO:0000313" key="4">
    <source>
        <dbReference type="EMBL" id="AOT58625.1"/>
    </source>
</evidence>
<evidence type="ECO:0000259" key="2">
    <source>
        <dbReference type="Pfam" id="PF20148"/>
    </source>
</evidence>
<keyword evidence="4" id="KW-0378">Hydrolase</keyword>
<dbReference type="AlphaFoldDB" id="A0A1D8FZJ0"/>
<dbReference type="Proteomes" id="UP000095349">
    <property type="component" value="Chromosome"/>
</dbReference>
<dbReference type="KEGG" id="srn:A4G23_01439"/>
<dbReference type="Pfam" id="PF05593">
    <property type="entry name" value="RHS_repeat"/>
    <property type="match status" value="3"/>
</dbReference>
<accession>A0A1D8FZJ0</accession>
<dbReference type="PANTHER" id="PTHR32305:SF15">
    <property type="entry name" value="PROTEIN RHSA-RELATED"/>
    <property type="match status" value="1"/>
</dbReference>
<evidence type="ECO:0000259" key="3">
    <source>
        <dbReference type="Pfam" id="PF25547"/>
    </source>
</evidence>
<dbReference type="InterPro" id="IPR057746">
    <property type="entry name" value="CpnT-like_N"/>
</dbReference>